<evidence type="ECO:0000256" key="1">
    <source>
        <dbReference type="ARBA" id="ARBA00001462"/>
    </source>
</evidence>
<evidence type="ECO:0000313" key="11">
    <source>
        <dbReference type="Proteomes" id="UP000738431"/>
    </source>
</evidence>
<dbReference type="EMBL" id="CP139781">
    <property type="protein sequence ID" value="WRQ87554.1"/>
    <property type="molecule type" value="Genomic_DNA"/>
</dbReference>
<evidence type="ECO:0000256" key="7">
    <source>
        <dbReference type="ARBA" id="ARBA00023295"/>
    </source>
</evidence>
<evidence type="ECO:0000313" key="10">
    <source>
        <dbReference type="EMBL" id="WRQ87554.1"/>
    </source>
</evidence>
<dbReference type="Proteomes" id="UP000738431">
    <property type="component" value="Chromosome"/>
</dbReference>
<comment type="subunit">
    <text evidence="3">Homohexamer; trimer of dimers.</text>
</comment>
<dbReference type="SUPFAM" id="SSF51445">
    <property type="entry name" value="(Trans)glycosidases"/>
    <property type="match status" value="1"/>
</dbReference>
<dbReference type="PANTHER" id="PTHR43576">
    <property type="entry name" value="ALPHA-L-ARABINOFURANOSIDASE C-RELATED"/>
    <property type="match status" value="1"/>
</dbReference>
<keyword evidence="11" id="KW-1185">Reference proteome</keyword>
<dbReference type="Gene3D" id="2.60.40.1180">
    <property type="entry name" value="Golgi alpha-mannosidase II"/>
    <property type="match status" value="1"/>
</dbReference>
<name>A0ABZ1C753_9BACT</name>
<proteinExistence type="inferred from homology"/>
<keyword evidence="7" id="KW-0326">Glycosidase</keyword>
<evidence type="ECO:0000259" key="9">
    <source>
        <dbReference type="SMART" id="SM00813"/>
    </source>
</evidence>
<dbReference type="RefSeq" id="WP_221030285.1">
    <property type="nucleotide sequence ID" value="NZ_CP139781.1"/>
</dbReference>
<dbReference type="InterPro" id="IPR013780">
    <property type="entry name" value="Glyco_hydro_b"/>
</dbReference>
<gene>
    <name evidence="10" type="ORF">K1X11_022290</name>
</gene>
<evidence type="ECO:0000256" key="8">
    <source>
        <dbReference type="SAM" id="SignalP"/>
    </source>
</evidence>
<feature type="domain" description="Alpha-L-arabinofuranosidase C-terminal" evidence="9">
    <location>
        <begin position="324"/>
        <end position="503"/>
    </location>
</feature>
<comment type="catalytic activity">
    <reaction evidence="1">
        <text>Hydrolysis of terminal non-reducing alpha-L-arabinofuranoside residues in alpha-L-arabinosides.</text>
        <dbReference type="EC" id="3.2.1.55"/>
    </reaction>
</comment>
<comment type="similarity">
    <text evidence="2">Belongs to the glycosyl hydrolase 51 family.</text>
</comment>
<dbReference type="Gene3D" id="3.20.20.80">
    <property type="entry name" value="Glycosidases"/>
    <property type="match status" value="1"/>
</dbReference>
<evidence type="ECO:0000256" key="4">
    <source>
        <dbReference type="ARBA" id="ARBA00012670"/>
    </source>
</evidence>
<dbReference type="Pfam" id="PF22848">
    <property type="entry name" value="ASD1_dom"/>
    <property type="match status" value="1"/>
</dbReference>
<evidence type="ECO:0000256" key="2">
    <source>
        <dbReference type="ARBA" id="ARBA00007186"/>
    </source>
</evidence>
<dbReference type="InterPro" id="IPR010720">
    <property type="entry name" value="Alpha-L-AF_C"/>
</dbReference>
<reference evidence="10 11" key="1">
    <citation type="submission" date="2023-12" db="EMBL/GenBank/DDBJ databases">
        <title>Description of an unclassified Opitutus bacterium of Verrucomicrobiota.</title>
        <authorList>
            <person name="Zhang D.-F."/>
        </authorList>
    </citation>
    <scope>NUCLEOTIDE SEQUENCE [LARGE SCALE GENOMIC DNA]</scope>
    <source>
        <strain evidence="10 11">WL0086</strain>
    </source>
</reference>
<evidence type="ECO:0000256" key="3">
    <source>
        <dbReference type="ARBA" id="ARBA00011165"/>
    </source>
</evidence>
<dbReference type="SMART" id="SM00813">
    <property type="entry name" value="Alpha-L-AF_C"/>
    <property type="match status" value="1"/>
</dbReference>
<keyword evidence="8" id="KW-0732">Signal</keyword>
<feature type="chain" id="PRO_5047431739" description="non-reducing end alpha-L-arabinofuranosidase" evidence="8">
    <location>
        <begin position="22"/>
        <end position="514"/>
    </location>
</feature>
<protein>
    <recommendedName>
        <fullName evidence="4">non-reducing end alpha-L-arabinofuranosidase</fullName>
        <ecNumber evidence="4">3.2.1.55</ecNumber>
    </recommendedName>
</protein>
<dbReference type="Pfam" id="PF06964">
    <property type="entry name" value="Alpha-L-AF_C"/>
    <property type="match status" value="1"/>
</dbReference>
<evidence type="ECO:0000256" key="5">
    <source>
        <dbReference type="ARBA" id="ARBA00022801"/>
    </source>
</evidence>
<sequence length="514" mass="57605">MKRSLFSGAALLLASATAALAASAPNRITIDVDDVIDQIDPRIYGVFMEPIGVEREDFSYNTLYGPLYNPDAPDANADGWRTGMLDAARELQLTNMRWPGGNFVANYDWRDGIGPQADRPARRELAWGVIEPNTVGTDEWVQLNALLGTENVVCINMGTGTALDAAHWVEYCNGPLGTYWADKRAAYGHPEPFGIKYWCLGNEVDGEGWIIGYKNAEDYVKFARVAARAMQRSSPDTELSFIANGSSNYKDTLDWIDWNWTVIKELHDVADYISLHRYWDNTDDYYTFVGERAVDLQEKIDITVGQIKAVSTTVKAPPMHISFDEWAPPIYGGHLNTLAITQFLNAFIRNADYIKMANYTLLTSFLSRDMETGATYKSPSFYAFKAFSTRAHGNALRPAVVCDTFGVDEYYTAIPYLDVTTVHNPETGELIINVVNRHRDEALTTEITNVSGTLAATAHYIEFNSEHLDNRPYTYADRADYEPTEHELPTTGDSLTHTFPAHSFTQIRVALTRN</sequence>
<dbReference type="EC" id="3.2.1.55" evidence="4"/>
<keyword evidence="5" id="KW-0378">Hydrolase</keyword>
<evidence type="ECO:0000256" key="6">
    <source>
        <dbReference type="ARBA" id="ARBA00023277"/>
    </source>
</evidence>
<dbReference type="PANTHER" id="PTHR43576:SF3">
    <property type="entry name" value="ALPHA-L-ARABINOFURANOSIDASE C"/>
    <property type="match status" value="1"/>
</dbReference>
<dbReference type="InterPro" id="IPR017853">
    <property type="entry name" value="GH"/>
</dbReference>
<accession>A0ABZ1C753</accession>
<feature type="signal peptide" evidence="8">
    <location>
        <begin position="1"/>
        <end position="21"/>
    </location>
</feature>
<keyword evidence="6" id="KW-0119">Carbohydrate metabolism</keyword>
<dbReference type="SUPFAM" id="SSF51011">
    <property type="entry name" value="Glycosyl hydrolase domain"/>
    <property type="match status" value="1"/>
</dbReference>
<organism evidence="10 11">
    <name type="scientific">Actomonas aquatica</name>
    <dbReference type="NCBI Taxonomy" id="2866162"/>
    <lineage>
        <taxon>Bacteria</taxon>
        <taxon>Pseudomonadati</taxon>
        <taxon>Verrucomicrobiota</taxon>
        <taxon>Opitutia</taxon>
        <taxon>Opitutales</taxon>
        <taxon>Opitutaceae</taxon>
        <taxon>Actomonas</taxon>
    </lineage>
</organism>
<dbReference type="InterPro" id="IPR055235">
    <property type="entry name" value="ASD1_cat"/>
</dbReference>